<sequence length="151" mass="16524">MLAQSQIPDFLFGDQNTEQSVDGGDPASIRWRIFRNGEEILDFVATLKPESETATRISVDVVAPSNGRFARTSERLKQHPEIKSLYLDAARETVASTLEHRPFEPSQLAQSLAVAAITNAKSIMGPSGEELEKKGLASIHDAYEREAAGAR</sequence>
<gene>
    <name evidence="1" type="ORF">DI623_09195</name>
</gene>
<accession>A0A2W5A923</accession>
<dbReference type="EMBL" id="QFNN01000048">
    <property type="protein sequence ID" value="PZO89732.1"/>
    <property type="molecule type" value="Genomic_DNA"/>
</dbReference>
<dbReference type="Proteomes" id="UP000249066">
    <property type="component" value="Unassembled WGS sequence"/>
</dbReference>
<name>A0A2W5A923_9SPHN</name>
<proteinExistence type="predicted"/>
<protein>
    <submittedName>
        <fullName evidence="1">Uncharacterized protein</fullName>
    </submittedName>
</protein>
<dbReference type="AlphaFoldDB" id="A0A2W5A923"/>
<organism evidence="1 2">
    <name type="scientific">Sphingomonas sanxanigenens</name>
    <dbReference type="NCBI Taxonomy" id="397260"/>
    <lineage>
        <taxon>Bacteria</taxon>
        <taxon>Pseudomonadati</taxon>
        <taxon>Pseudomonadota</taxon>
        <taxon>Alphaproteobacteria</taxon>
        <taxon>Sphingomonadales</taxon>
        <taxon>Sphingomonadaceae</taxon>
        <taxon>Sphingomonas</taxon>
    </lineage>
</organism>
<evidence type="ECO:0000313" key="2">
    <source>
        <dbReference type="Proteomes" id="UP000249066"/>
    </source>
</evidence>
<comment type="caution">
    <text evidence="1">The sequence shown here is derived from an EMBL/GenBank/DDBJ whole genome shotgun (WGS) entry which is preliminary data.</text>
</comment>
<evidence type="ECO:0000313" key="1">
    <source>
        <dbReference type="EMBL" id="PZO89732.1"/>
    </source>
</evidence>
<reference evidence="1 2" key="1">
    <citation type="submission" date="2017-08" db="EMBL/GenBank/DDBJ databases">
        <title>Infants hospitalized years apart are colonized by the same room-sourced microbial strains.</title>
        <authorList>
            <person name="Brooks B."/>
            <person name="Olm M.R."/>
            <person name="Firek B.A."/>
            <person name="Baker R."/>
            <person name="Thomas B.C."/>
            <person name="Morowitz M.J."/>
            <person name="Banfield J.F."/>
        </authorList>
    </citation>
    <scope>NUCLEOTIDE SEQUENCE [LARGE SCALE GENOMIC DNA]</scope>
    <source>
        <strain evidence="1">S2_018_000_R2_101</strain>
    </source>
</reference>